<accession>A0A194UZM3</accession>
<organism evidence="2 3">
    <name type="scientific">Cytospora mali</name>
    <name type="common">Apple Valsa canker fungus</name>
    <name type="synonym">Valsa mali</name>
    <dbReference type="NCBI Taxonomy" id="578113"/>
    <lineage>
        <taxon>Eukaryota</taxon>
        <taxon>Fungi</taxon>
        <taxon>Dikarya</taxon>
        <taxon>Ascomycota</taxon>
        <taxon>Pezizomycotina</taxon>
        <taxon>Sordariomycetes</taxon>
        <taxon>Sordariomycetidae</taxon>
        <taxon>Diaporthales</taxon>
        <taxon>Cytosporaceae</taxon>
        <taxon>Cytospora</taxon>
    </lineage>
</organism>
<keyword evidence="3" id="KW-1185">Reference proteome</keyword>
<evidence type="ECO:0000256" key="1">
    <source>
        <dbReference type="SAM" id="MobiDB-lite"/>
    </source>
</evidence>
<dbReference type="Proteomes" id="UP000078576">
    <property type="component" value="Unassembled WGS sequence"/>
</dbReference>
<evidence type="ECO:0000313" key="2">
    <source>
        <dbReference type="EMBL" id="KUI57132.1"/>
    </source>
</evidence>
<name>A0A194UZM3_CYTMA</name>
<gene>
    <name evidence="2" type="ORF">VP1G_10923</name>
</gene>
<dbReference type="EMBL" id="KN714696">
    <property type="protein sequence ID" value="KUI57132.1"/>
    <property type="molecule type" value="Genomic_DNA"/>
</dbReference>
<feature type="compositionally biased region" description="Basic and acidic residues" evidence="1">
    <location>
        <begin position="38"/>
        <end position="59"/>
    </location>
</feature>
<dbReference type="AlphaFoldDB" id="A0A194UZM3"/>
<sequence length="68" mass="8141">MFDPDYWLTAVRAESWEGVRRRGLGLWQRWWTEKSHRPAELEREQGKHTEDVDQDRMNVGDEGAWLGL</sequence>
<feature type="region of interest" description="Disordered" evidence="1">
    <location>
        <begin position="38"/>
        <end position="68"/>
    </location>
</feature>
<proteinExistence type="predicted"/>
<evidence type="ECO:0000313" key="3">
    <source>
        <dbReference type="Proteomes" id="UP000078576"/>
    </source>
</evidence>
<reference evidence="3" key="1">
    <citation type="submission" date="2014-12" db="EMBL/GenBank/DDBJ databases">
        <title>Genome Sequence of Valsa Canker Pathogens Uncovers a Specific Adaption of Colonization on Woody Bark.</title>
        <authorList>
            <person name="Yin Z."/>
            <person name="Liu H."/>
            <person name="Gao X."/>
            <person name="Li Z."/>
            <person name="Song N."/>
            <person name="Ke X."/>
            <person name="Dai Q."/>
            <person name="Wu Y."/>
            <person name="Sun Y."/>
            <person name="Xu J.-R."/>
            <person name="Kang Z.K."/>
            <person name="Wang L."/>
            <person name="Huang L."/>
        </authorList>
    </citation>
    <scope>NUCLEOTIDE SEQUENCE [LARGE SCALE GENOMIC DNA]</scope>
    <source>
        <strain evidence="3">SXYL134</strain>
    </source>
</reference>
<protein>
    <submittedName>
        <fullName evidence="2">Uncharacterized protein</fullName>
    </submittedName>
</protein>